<evidence type="ECO:0000256" key="3">
    <source>
        <dbReference type="ARBA" id="ARBA00004496"/>
    </source>
</evidence>
<keyword evidence="12" id="KW-0443">Lipid metabolism</keyword>
<dbReference type="Pfam" id="PF01658">
    <property type="entry name" value="Inos-1-P_synth"/>
    <property type="match status" value="1"/>
</dbReference>
<evidence type="ECO:0000256" key="10">
    <source>
        <dbReference type="ARBA" id="ARBA00022550"/>
    </source>
</evidence>
<dbReference type="InParanoid" id="K7EF24"/>
<reference evidence="20" key="2">
    <citation type="submission" date="2025-08" db="UniProtKB">
        <authorList>
            <consortium name="Ensembl"/>
        </authorList>
    </citation>
    <scope>IDENTIFICATION</scope>
    <source>
        <strain evidence="20">Glennie</strain>
    </source>
</reference>
<accession>K7EF24</accession>
<keyword evidence="15" id="KW-1208">Phospholipid metabolism</keyword>
<dbReference type="FunFam" id="3.40.50.720:FF:000069">
    <property type="entry name" value="Inositol-3-phosphate synthase 1"/>
    <property type="match status" value="1"/>
</dbReference>
<dbReference type="SUPFAM" id="SSF55347">
    <property type="entry name" value="Glyceraldehyde-3-phosphate dehydrogenase-like, C-terminal domain"/>
    <property type="match status" value="1"/>
</dbReference>
<evidence type="ECO:0000313" key="21">
    <source>
        <dbReference type="Proteomes" id="UP000002279"/>
    </source>
</evidence>
<gene>
    <name evidence="20" type="primary">ISYNA1</name>
</gene>
<dbReference type="InterPro" id="IPR013021">
    <property type="entry name" value="Myo-inos-1-P_Synthase_GAPDH"/>
</dbReference>
<feature type="region of interest" description="Disordered" evidence="18">
    <location>
        <begin position="582"/>
        <end position="629"/>
    </location>
</feature>
<keyword evidence="10" id="KW-0398">Inositol biosynthesis</keyword>
<dbReference type="AlphaFoldDB" id="K7EF24"/>
<evidence type="ECO:0000256" key="16">
    <source>
        <dbReference type="ARBA" id="ARBA00025559"/>
    </source>
</evidence>
<dbReference type="InterPro" id="IPR002587">
    <property type="entry name" value="Myo-inos-1-P_Synthase"/>
</dbReference>
<dbReference type="HOGENOM" id="CLU_1721779_0_0_1"/>
<evidence type="ECO:0000256" key="15">
    <source>
        <dbReference type="ARBA" id="ARBA00023264"/>
    </source>
</evidence>
<comment type="pathway">
    <text evidence="4">Polyol metabolism; myo-inositol biosynthesis; myo-inositol from D-glucose 6-phosphate: step 1/2.</text>
</comment>
<comment type="similarity">
    <text evidence="5">Belongs to the myo-inositol 1-phosphate synthase family.</text>
</comment>
<comment type="subcellular location">
    <subcellularLocation>
        <location evidence="3">Cytoplasm</location>
    </subcellularLocation>
</comment>
<dbReference type="Pfam" id="PF07994">
    <property type="entry name" value="NAD_binding_5"/>
    <property type="match status" value="1"/>
</dbReference>
<feature type="domain" description="Myo-inositol-1-phosphate synthase GAPDH-like" evidence="19">
    <location>
        <begin position="378"/>
        <end position="491"/>
    </location>
</feature>
<keyword evidence="9" id="KW-0444">Lipid biosynthesis</keyword>
<proteinExistence type="inferred from homology"/>
<dbReference type="InterPro" id="IPR036291">
    <property type="entry name" value="NAD(P)-bd_dom_sf"/>
</dbReference>
<dbReference type="GO" id="GO:0008654">
    <property type="term" value="P:phospholipid biosynthetic process"/>
    <property type="evidence" value="ECO:0007669"/>
    <property type="project" value="UniProtKB-KW"/>
</dbReference>
<keyword evidence="14" id="KW-0413">Isomerase</keyword>
<evidence type="ECO:0000256" key="9">
    <source>
        <dbReference type="ARBA" id="ARBA00022516"/>
    </source>
</evidence>
<dbReference type="GO" id="GO:0004512">
    <property type="term" value="F:inositol-3-phosphate synthase activity"/>
    <property type="evidence" value="ECO:0000318"/>
    <property type="project" value="GO_Central"/>
</dbReference>
<evidence type="ECO:0000256" key="14">
    <source>
        <dbReference type="ARBA" id="ARBA00023235"/>
    </source>
</evidence>
<feature type="region of interest" description="Disordered" evidence="18">
    <location>
        <begin position="1"/>
        <end position="35"/>
    </location>
</feature>
<dbReference type="Proteomes" id="UP000002279">
    <property type="component" value="Chromosome X1"/>
</dbReference>
<dbReference type="Ensembl" id="ENSOANT00000041379.2">
    <property type="protein sequence ID" value="ENSOANP00000032131.2"/>
    <property type="gene ID" value="ENSOANG00000031278.2"/>
</dbReference>
<evidence type="ECO:0000256" key="5">
    <source>
        <dbReference type="ARBA" id="ARBA00010813"/>
    </source>
</evidence>
<evidence type="ECO:0000256" key="12">
    <source>
        <dbReference type="ARBA" id="ARBA00023098"/>
    </source>
</evidence>
<dbReference type="FunFam" id="3.40.50.720:FF:000171">
    <property type="entry name" value="inositol-3-phosphate synthase 1"/>
    <property type="match status" value="1"/>
</dbReference>
<dbReference type="STRING" id="9258.ENSOANP00000032131"/>
<keyword evidence="8" id="KW-0963">Cytoplasm</keyword>
<evidence type="ECO:0000256" key="17">
    <source>
        <dbReference type="ARBA" id="ARBA00032949"/>
    </source>
</evidence>
<evidence type="ECO:0000256" key="13">
    <source>
        <dbReference type="ARBA" id="ARBA00023209"/>
    </source>
</evidence>
<protein>
    <recommendedName>
        <fullName evidence="7">Inositol-3-phosphate synthase 1</fullName>
        <ecNumber evidence="6">5.5.1.4</ecNumber>
    </recommendedName>
    <alternativeName>
        <fullName evidence="17">Myo-inositol 1-phosphate synthase</fullName>
    </alternativeName>
</protein>
<dbReference type="GO" id="GO:0006021">
    <property type="term" value="P:inositol biosynthetic process"/>
    <property type="evidence" value="ECO:0000318"/>
    <property type="project" value="GO_Central"/>
</dbReference>
<name>K7EF24_ORNAN</name>
<dbReference type="GO" id="GO:0005737">
    <property type="term" value="C:cytoplasm"/>
    <property type="evidence" value="ECO:0000318"/>
    <property type="project" value="GO_Central"/>
</dbReference>
<organism evidence="20 21">
    <name type="scientific">Ornithorhynchus anatinus</name>
    <name type="common">Duckbill platypus</name>
    <dbReference type="NCBI Taxonomy" id="9258"/>
    <lineage>
        <taxon>Eukaryota</taxon>
        <taxon>Metazoa</taxon>
        <taxon>Chordata</taxon>
        <taxon>Craniata</taxon>
        <taxon>Vertebrata</taxon>
        <taxon>Euteleostomi</taxon>
        <taxon>Mammalia</taxon>
        <taxon>Monotremata</taxon>
        <taxon>Ornithorhynchidae</taxon>
        <taxon>Ornithorhynchus</taxon>
    </lineage>
</organism>
<keyword evidence="13" id="KW-0594">Phospholipid biosynthesis</keyword>
<keyword evidence="11" id="KW-0520">NAD</keyword>
<comment type="catalytic activity">
    <reaction evidence="1">
        <text>D-glucose 6-phosphate = 1D-myo-inositol 3-phosphate</text>
        <dbReference type="Rhea" id="RHEA:10716"/>
        <dbReference type="ChEBI" id="CHEBI:58401"/>
        <dbReference type="ChEBI" id="CHEBI:61548"/>
        <dbReference type="EC" id="5.5.1.4"/>
    </reaction>
</comment>
<evidence type="ECO:0000256" key="11">
    <source>
        <dbReference type="ARBA" id="ARBA00023027"/>
    </source>
</evidence>
<comment type="cofactor">
    <cofactor evidence="2">
        <name>NAD(+)</name>
        <dbReference type="ChEBI" id="CHEBI:57540"/>
    </cofactor>
</comment>
<keyword evidence="21" id="KW-1185">Reference proteome</keyword>
<dbReference type="SUPFAM" id="SSF51735">
    <property type="entry name" value="NAD(P)-binding Rossmann-fold domains"/>
    <property type="match status" value="1"/>
</dbReference>
<reference evidence="20 21" key="1">
    <citation type="journal article" date="2008" name="Nature">
        <title>Genome analysis of the platypus reveals unique signatures of evolution.</title>
        <authorList>
            <person name="Warren W.C."/>
            <person name="Hillier L.W."/>
            <person name="Marshall Graves J.A."/>
            <person name="Birney E."/>
            <person name="Ponting C.P."/>
            <person name="Grutzner F."/>
            <person name="Belov K."/>
            <person name="Miller W."/>
            <person name="Clarke L."/>
            <person name="Chinwalla A.T."/>
            <person name="Yang S.P."/>
            <person name="Heger A."/>
            <person name="Locke D.P."/>
            <person name="Miethke P."/>
            <person name="Waters P.D."/>
            <person name="Veyrunes F."/>
            <person name="Fulton L."/>
            <person name="Fulton B."/>
            <person name="Graves T."/>
            <person name="Wallis J."/>
            <person name="Puente X.S."/>
            <person name="Lopez-Otin C."/>
            <person name="Ordonez G.R."/>
            <person name="Eichler E.E."/>
            <person name="Chen L."/>
            <person name="Cheng Z."/>
            <person name="Deakin J.E."/>
            <person name="Alsop A."/>
            <person name="Thompson K."/>
            <person name="Kirby P."/>
            <person name="Papenfuss A.T."/>
            <person name="Wakefield M.J."/>
            <person name="Olender T."/>
            <person name="Lancet D."/>
            <person name="Huttley G.A."/>
            <person name="Smit A.F."/>
            <person name="Pask A."/>
            <person name="Temple-Smith P."/>
            <person name="Batzer M.A."/>
            <person name="Walker J.A."/>
            <person name="Konkel M.K."/>
            <person name="Harris R.S."/>
            <person name="Whittington C.M."/>
            <person name="Wong E.S."/>
            <person name="Gemmell N.J."/>
            <person name="Buschiazzo E."/>
            <person name="Vargas Jentzsch I.M."/>
            <person name="Merkel A."/>
            <person name="Schmitz J."/>
            <person name="Zemann A."/>
            <person name="Churakov G."/>
            <person name="Kriegs J.O."/>
            <person name="Brosius J."/>
            <person name="Murchison E.P."/>
            <person name="Sachidanandam R."/>
            <person name="Smith C."/>
            <person name="Hannon G.J."/>
            <person name="Tsend-Ayush E."/>
            <person name="McMillan D."/>
            <person name="Attenborough R."/>
            <person name="Rens W."/>
            <person name="Ferguson-Smith M."/>
            <person name="Lefevre C.M."/>
            <person name="Sharp J.A."/>
            <person name="Nicholas K.R."/>
            <person name="Ray D.A."/>
            <person name="Kube M."/>
            <person name="Reinhardt R."/>
            <person name="Pringle T.H."/>
            <person name="Taylor J."/>
            <person name="Jones R.C."/>
            <person name="Nixon B."/>
            <person name="Dacheux J.L."/>
            <person name="Niwa H."/>
            <person name="Sekita Y."/>
            <person name="Huang X."/>
            <person name="Stark A."/>
            <person name="Kheradpour P."/>
            <person name="Kellis M."/>
            <person name="Flicek P."/>
            <person name="Chen Y."/>
            <person name="Webber C."/>
            <person name="Hardison R."/>
            <person name="Nelson J."/>
            <person name="Hallsworth-Pepin K."/>
            <person name="Delehaunty K."/>
            <person name="Markovic C."/>
            <person name="Minx P."/>
            <person name="Feng Y."/>
            <person name="Kremitzki C."/>
            <person name="Mitreva M."/>
            <person name="Glasscock J."/>
            <person name="Wylie T."/>
            <person name="Wohldmann P."/>
            <person name="Thiru P."/>
            <person name="Nhan M.N."/>
            <person name="Pohl C.S."/>
            <person name="Smith S.M."/>
            <person name="Hou S."/>
            <person name="Nefedov M."/>
            <person name="de Jong P.J."/>
            <person name="Renfree M.B."/>
            <person name="Mardis E.R."/>
            <person name="Wilson R.K."/>
        </authorList>
    </citation>
    <scope>NUCLEOTIDE SEQUENCE [LARGE SCALE GENOMIC DNA]</scope>
    <source>
        <strain evidence="20 21">Glennie</strain>
    </source>
</reference>
<evidence type="ECO:0000256" key="7">
    <source>
        <dbReference type="ARBA" id="ARBA00017761"/>
    </source>
</evidence>
<evidence type="ECO:0000256" key="18">
    <source>
        <dbReference type="SAM" id="MobiDB-lite"/>
    </source>
</evidence>
<feature type="compositionally biased region" description="Basic and acidic residues" evidence="18">
    <location>
        <begin position="9"/>
        <end position="23"/>
    </location>
</feature>
<evidence type="ECO:0000256" key="6">
    <source>
        <dbReference type="ARBA" id="ARBA00012125"/>
    </source>
</evidence>
<sequence>MGVGLLEAQFRRGERGERGRGEEAGLGGRRGRGYPFTPALERRGQLSGPESLHVPCCPLLPSPPRHPPVLPSTAMDGFVVESPDVTYGPDFIQANYIYQTARVSREGEMTKVYPSSTRFTFRTERHVPRLGVMLVGWGGNNGSTVTAAVLANRLHLSWMTKAGKKEANYYGSLLQAATVSLGSDASGREVYVPFRDLLPMVHPDDIVFDGWDISSLNLAEAMQRAQVLDWPLQEQLWSHMERLQPRPSVYIPEFIAANQEGRADNLIPGTRAEQLEQIRKDIRDFRASSGVDKVIVLWTANTERFCDVVPGLNDTAENLLQTIERGLEVSPSTLFAVASILEGCAYLNGSPQNTFVPGAVELALQRQVFIGGDDFKSGQTKIKSVLVDFLIGAGLKTVSIVSYNHLGNNDGQNLSAPQQFRSKEISKSSVVDDMVRSNPLLYGPKELPDHCVVIKYVPYVGDSKRALDEYTSEIMLGGTNTIVLHNTCEDSLLASPIILDLVILTELCQRITFCTDSDPQFQSFHPVLSVLSFLCKAPLVPEGTPVVNALFRQRSCIENILRACVGLPPQNHMLLEHKMERPGNSLKRGGSVAPDCPAPKKKGAVAPPDDSMRDANGHGCPSALHATPK</sequence>
<reference evidence="20" key="3">
    <citation type="submission" date="2025-09" db="UniProtKB">
        <authorList>
            <consortium name="Ensembl"/>
        </authorList>
    </citation>
    <scope>IDENTIFICATION</scope>
    <source>
        <strain evidence="20">Glennie</strain>
    </source>
</reference>
<dbReference type="EC" id="5.5.1.4" evidence="6"/>
<dbReference type="eggNOG" id="KOG0693">
    <property type="taxonomic scope" value="Eukaryota"/>
</dbReference>
<comment type="function">
    <text evidence="16">Key enzyme in myo-inositol biosynthesis pathway that catalyzes the conversion of glucose 6-phosphate to 1-myo-inositol 1-phosphate in a NAD-dependent manner. Rate-limiting enzyme in the synthesis of all inositol-containing compounds.</text>
</comment>
<evidence type="ECO:0000256" key="8">
    <source>
        <dbReference type="ARBA" id="ARBA00022490"/>
    </source>
</evidence>
<dbReference type="UniPathway" id="UPA00823">
    <property type="reaction ID" value="UER00787"/>
</dbReference>
<dbReference type="PANTHER" id="PTHR11510">
    <property type="entry name" value="MYO-INOSITOL-1 PHOSPHATE SYNTHASE"/>
    <property type="match status" value="1"/>
</dbReference>
<evidence type="ECO:0000256" key="4">
    <source>
        <dbReference type="ARBA" id="ARBA00005117"/>
    </source>
</evidence>
<dbReference type="OMA" id="VYVPMKE"/>
<dbReference type="Bgee" id="ENSOANG00000031278">
    <property type="expression patterns" value="Expressed in endometrium and 8 other cell types or tissues"/>
</dbReference>
<evidence type="ECO:0000313" key="20">
    <source>
        <dbReference type="Ensembl" id="ENSOANP00000032131.2"/>
    </source>
</evidence>
<dbReference type="FunCoup" id="K7EF24">
    <property type="interactions" value="937"/>
</dbReference>
<dbReference type="Gene3D" id="3.40.50.720">
    <property type="entry name" value="NAD(P)-binding Rossmann-like Domain"/>
    <property type="match status" value="2"/>
</dbReference>
<dbReference type="GeneTree" id="ENSGT00390000018395"/>
<evidence type="ECO:0000259" key="19">
    <source>
        <dbReference type="Pfam" id="PF01658"/>
    </source>
</evidence>
<evidence type="ECO:0000256" key="2">
    <source>
        <dbReference type="ARBA" id="ARBA00001911"/>
    </source>
</evidence>
<evidence type="ECO:0000256" key="1">
    <source>
        <dbReference type="ARBA" id="ARBA00000113"/>
    </source>
</evidence>